<accession>A0A7C9A7S1</accession>
<dbReference type="AlphaFoldDB" id="A0A7C9A7S1"/>
<evidence type="ECO:0000313" key="1">
    <source>
        <dbReference type="EMBL" id="MBA4661519.1"/>
    </source>
</evidence>
<reference evidence="1" key="1">
    <citation type="journal article" date="2013" name="J. Plant Res.">
        <title>Effect of fungi and light on seed germination of three Opuntia species from semiarid lands of central Mexico.</title>
        <authorList>
            <person name="Delgado-Sanchez P."/>
            <person name="Jimenez-Bremont J.F."/>
            <person name="Guerrero-Gonzalez Mde L."/>
            <person name="Flores J."/>
        </authorList>
    </citation>
    <scope>NUCLEOTIDE SEQUENCE</scope>
    <source>
        <tissue evidence="1">Cladode</tissue>
    </source>
</reference>
<dbReference type="EMBL" id="GISG01212734">
    <property type="protein sequence ID" value="MBA4661519.1"/>
    <property type="molecule type" value="Transcribed_RNA"/>
</dbReference>
<protein>
    <submittedName>
        <fullName evidence="1">Uncharacterized protein</fullName>
    </submittedName>
</protein>
<organism evidence="1">
    <name type="scientific">Opuntia streptacantha</name>
    <name type="common">Prickly pear cactus</name>
    <name type="synonym">Opuntia cardona</name>
    <dbReference type="NCBI Taxonomy" id="393608"/>
    <lineage>
        <taxon>Eukaryota</taxon>
        <taxon>Viridiplantae</taxon>
        <taxon>Streptophyta</taxon>
        <taxon>Embryophyta</taxon>
        <taxon>Tracheophyta</taxon>
        <taxon>Spermatophyta</taxon>
        <taxon>Magnoliopsida</taxon>
        <taxon>eudicotyledons</taxon>
        <taxon>Gunneridae</taxon>
        <taxon>Pentapetalae</taxon>
        <taxon>Caryophyllales</taxon>
        <taxon>Cactineae</taxon>
        <taxon>Cactaceae</taxon>
        <taxon>Opuntioideae</taxon>
        <taxon>Opuntia</taxon>
    </lineage>
</organism>
<reference evidence="1" key="2">
    <citation type="submission" date="2020-07" db="EMBL/GenBank/DDBJ databases">
        <authorList>
            <person name="Vera ALvarez R."/>
            <person name="Arias-Moreno D.M."/>
            <person name="Jimenez-Jacinto V."/>
            <person name="Jimenez-Bremont J.F."/>
            <person name="Swaminathan K."/>
            <person name="Moose S.P."/>
            <person name="Guerrero-Gonzalez M.L."/>
            <person name="Marino-Ramirez L."/>
            <person name="Landsman D."/>
            <person name="Rodriguez-Kessler M."/>
            <person name="Delgado-Sanchez P."/>
        </authorList>
    </citation>
    <scope>NUCLEOTIDE SEQUENCE</scope>
    <source>
        <tissue evidence="1">Cladode</tissue>
    </source>
</reference>
<sequence>MTAKETKQNATSKTLIPKATLLITFTPSFLNDIPNPLSPTLPSSCPNRTFPCLSPPPPTPPKPCTTPDEGGVASLVLKRTIWWWRGGGSLGGVGGRGELRGE</sequence>
<name>A0A7C9A7S1_OPUST</name>
<proteinExistence type="predicted"/>